<evidence type="ECO:0000259" key="8">
    <source>
        <dbReference type="PROSITE" id="PS51900"/>
    </source>
</evidence>
<feature type="domain" description="Tyr recombinase" evidence="7">
    <location>
        <begin position="311"/>
        <end position="508"/>
    </location>
</feature>
<reference evidence="9 10" key="1">
    <citation type="journal article" date="2019" name="Int. J. Syst. Evol. Microbiol.">
        <title>The Global Catalogue of Microorganisms (GCM) 10K type strain sequencing project: providing services to taxonomists for standard genome sequencing and annotation.</title>
        <authorList>
            <consortium name="The Broad Institute Genomics Platform"/>
            <consortium name="The Broad Institute Genome Sequencing Center for Infectious Disease"/>
            <person name="Wu L."/>
            <person name="Ma J."/>
        </authorList>
    </citation>
    <scope>NUCLEOTIDE SEQUENCE [LARGE SCALE GENOMIC DNA]</scope>
    <source>
        <strain evidence="9 10">JCM 15933</strain>
    </source>
</reference>
<comment type="similarity">
    <text evidence="1">Belongs to the 'phage' integrase family.</text>
</comment>
<feature type="domain" description="Core-binding (CB)" evidence="8">
    <location>
        <begin position="130"/>
        <end position="234"/>
    </location>
</feature>
<evidence type="ECO:0000313" key="10">
    <source>
        <dbReference type="Proteomes" id="UP001501470"/>
    </source>
</evidence>
<dbReference type="InterPro" id="IPR002104">
    <property type="entry name" value="Integrase_catalytic"/>
</dbReference>
<evidence type="ECO:0000259" key="7">
    <source>
        <dbReference type="PROSITE" id="PS51898"/>
    </source>
</evidence>
<dbReference type="PROSITE" id="PS51900">
    <property type="entry name" value="CB"/>
    <property type="match status" value="1"/>
</dbReference>
<dbReference type="Proteomes" id="UP001501470">
    <property type="component" value="Unassembled WGS sequence"/>
</dbReference>
<dbReference type="Gene3D" id="1.10.443.10">
    <property type="entry name" value="Intergrase catalytic core"/>
    <property type="match status" value="1"/>
</dbReference>
<dbReference type="PROSITE" id="PS51898">
    <property type="entry name" value="TYR_RECOMBINASE"/>
    <property type="match status" value="1"/>
</dbReference>
<keyword evidence="3 5" id="KW-0238">DNA-binding</keyword>
<dbReference type="CDD" id="cd01189">
    <property type="entry name" value="INT_ICEBs1_C_like"/>
    <property type="match status" value="1"/>
</dbReference>
<gene>
    <name evidence="9" type="ORF">GCM10009827_083720</name>
</gene>
<dbReference type="SUPFAM" id="SSF56349">
    <property type="entry name" value="DNA breaking-rejoining enzymes"/>
    <property type="match status" value="2"/>
</dbReference>
<dbReference type="InterPro" id="IPR004107">
    <property type="entry name" value="Integrase_SAM-like_N"/>
</dbReference>
<evidence type="ECO:0000256" key="6">
    <source>
        <dbReference type="SAM" id="MobiDB-lite"/>
    </source>
</evidence>
<evidence type="ECO:0000256" key="4">
    <source>
        <dbReference type="ARBA" id="ARBA00023172"/>
    </source>
</evidence>
<evidence type="ECO:0000256" key="5">
    <source>
        <dbReference type="PROSITE-ProRule" id="PRU01248"/>
    </source>
</evidence>
<sequence>MKVSTFKRCRCRDDAGRELGKRCPQMHRADGSLNPRHGSWSWRIEMPTDSTTEKRRVIKRGAHRTEGEALAQGKAVVELLAIPAPGDLGAQDRAQIMTLVDEALKRRAPLPAAEDIRRRVRTGQPIASRVTVAEFLDGWLAGKKDIRPTTWAGYESNIRIYLKPALGPIEMDKLRVQHVSAMFDDIDDFNDRLAEVRANGTAEERRALRYRKPVGPATKQRIRATLRSALTDAMNEQLITANVAKFVKLASGKRPKGLIWTRERVARWREIRALIAAKEAERAEAIANRDRAAVVQLADEIAALEERERPSPVMVWTAAHTGAFLDSITEHRLYALFHLVTFVGLRRGEACGLRWVDLDLDDGVATIAEQLFSAAGKVGVGRPKSDAGDRDVALDKATCLVLKAHRKQQREDRLKWGAAWVDSGRVFTREDGSELNPPWLTDLFGDLVAVAGLPPIRLHDLRHGAATLAKAAGIDTKVISEMLGHSSRKITDDTYGHVFAEVAREAAEATAAIVPRKAAAGGHGGPGGLRLVSDSGA</sequence>
<dbReference type="InterPro" id="IPR044068">
    <property type="entry name" value="CB"/>
</dbReference>
<dbReference type="Pfam" id="PF14659">
    <property type="entry name" value="Phage_int_SAM_3"/>
    <property type="match status" value="1"/>
</dbReference>
<proteinExistence type="inferred from homology"/>
<dbReference type="InterPro" id="IPR050090">
    <property type="entry name" value="Tyrosine_recombinase_XerCD"/>
</dbReference>
<comment type="caution">
    <text evidence="9">The sequence shown here is derived from an EMBL/GenBank/DDBJ whole genome shotgun (WGS) entry which is preliminary data.</text>
</comment>
<keyword evidence="2" id="KW-0229">DNA integration</keyword>
<accession>A0ABN2C2P4</accession>
<dbReference type="InterPro" id="IPR011010">
    <property type="entry name" value="DNA_brk_join_enz"/>
</dbReference>
<evidence type="ECO:0000256" key="2">
    <source>
        <dbReference type="ARBA" id="ARBA00022908"/>
    </source>
</evidence>
<evidence type="ECO:0000313" key="9">
    <source>
        <dbReference type="EMBL" id="GAA1550320.1"/>
    </source>
</evidence>
<evidence type="ECO:0000256" key="1">
    <source>
        <dbReference type="ARBA" id="ARBA00008857"/>
    </source>
</evidence>
<protein>
    <submittedName>
        <fullName evidence="9">Tyrosine-type recombinase/integrase</fullName>
    </submittedName>
</protein>
<name>A0ABN2C2P4_9ACTN</name>
<dbReference type="Pfam" id="PF00589">
    <property type="entry name" value="Phage_integrase"/>
    <property type="match status" value="1"/>
</dbReference>
<evidence type="ECO:0000256" key="3">
    <source>
        <dbReference type="ARBA" id="ARBA00023125"/>
    </source>
</evidence>
<dbReference type="Gene3D" id="1.10.150.130">
    <property type="match status" value="1"/>
</dbReference>
<dbReference type="EMBL" id="BAAAQD010000021">
    <property type="protein sequence ID" value="GAA1550320.1"/>
    <property type="molecule type" value="Genomic_DNA"/>
</dbReference>
<keyword evidence="10" id="KW-1185">Reference proteome</keyword>
<dbReference type="PANTHER" id="PTHR30349:SF41">
    <property type="entry name" value="INTEGRASE_RECOMBINASE PROTEIN MJ0367-RELATED"/>
    <property type="match status" value="1"/>
</dbReference>
<feature type="region of interest" description="Disordered" evidence="6">
    <location>
        <begin position="518"/>
        <end position="537"/>
    </location>
</feature>
<dbReference type="PANTHER" id="PTHR30349">
    <property type="entry name" value="PHAGE INTEGRASE-RELATED"/>
    <property type="match status" value="1"/>
</dbReference>
<dbReference type="InterPro" id="IPR010998">
    <property type="entry name" value="Integrase_recombinase_N"/>
</dbReference>
<dbReference type="InterPro" id="IPR013762">
    <property type="entry name" value="Integrase-like_cat_sf"/>
</dbReference>
<organism evidence="9 10">
    <name type="scientific">Dactylosporangium maewongense</name>
    <dbReference type="NCBI Taxonomy" id="634393"/>
    <lineage>
        <taxon>Bacteria</taxon>
        <taxon>Bacillati</taxon>
        <taxon>Actinomycetota</taxon>
        <taxon>Actinomycetes</taxon>
        <taxon>Micromonosporales</taxon>
        <taxon>Micromonosporaceae</taxon>
        <taxon>Dactylosporangium</taxon>
    </lineage>
</organism>
<keyword evidence="4" id="KW-0233">DNA recombination</keyword>